<name>A0A699XL63_TANCI</name>
<dbReference type="EMBL" id="BKCJ011877434">
    <property type="protein sequence ID" value="GFD60417.1"/>
    <property type="molecule type" value="Genomic_DNA"/>
</dbReference>
<dbReference type="AlphaFoldDB" id="A0A699XL63"/>
<sequence length="80" mass="8829">RKAAVEKDCAVVDLSAVSAGADLLAGEHVVQDQHRNPRRSDAVSAGFHAGELQGDLHRRELVQRLYQLAVLRLPEYRDIA</sequence>
<proteinExistence type="predicted"/>
<feature type="non-terminal residue" evidence="1">
    <location>
        <position position="80"/>
    </location>
</feature>
<protein>
    <submittedName>
        <fullName evidence="1">Uncharacterized protein</fullName>
    </submittedName>
</protein>
<gene>
    <name evidence="1" type="ORF">Tci_932386</name>
</gene>
<evidence type="ECO:0000313" key="1">
    <source>
        <dbReference type="EMBL" id="GFD60417.1"/>
    </source>
</evidence>
<feature type="non-terminal residue" evidence="1">
    <location>
        <position position="1"/>
    </location>
</feature>
<organism evidence="1">
    <name type="scientific">Tanacetum cinerariifolium</name>
    <name type="common">Dalmatian daisy</name>
    <name type="synonym">Chrysanthemum cinerariifolium</name>
    <dbReference type="NCBI Taxonomy" id="118510"/>
    <lineage>
        <taxon>Eukaryota</taxon>
        <taxon>Viridiplantae</taxon>
        <taxon>Streptophyta</taxon>
        <taxon>Embryophyta</taxon>
        <taxon>Tracheophyta</taxon>
        <taxon>Spermatophyta</taxon>
        <taxon>Magnoliopsida</taxon>
        <taxon>eudicotyledons</taxon>
        <taxon>Gunneridae</taxon>
        <taxon>Pentapetalae</taxon>
        <taxon>asterids</taxon>
        <taxon>campanulids</taxon>
        <taxon>Asterales</taxon>
        <taxon>Asteraceae</taxon>
        <taxon>Asteroideae</taxon>
        <taxon>Anthemideae</taxon>
        <taxon>Anthemidinae</taxon>
        <taxon>Tanacetum</taxon>
    </lineage>
</organism>
<accession>A0A699XL63</accession>
<comment type="caution">
    <text evidence="1">The sequence shown here is derived from an EMBL/GenBank/DDBJ whole genome shotgun (WGS) entry which is preliminary data.</text>
</comment>
<reference evidence="1" key="1">
    <citation type="journal article" date="2019" name="Sci. Rep.">
        <title>Draft genome of Tanacetum cinerariifolium, the natural source of mosquito coil.</title>
        <authorList>
            <person name="Yamashiro T."/>
            <person name="Shiraishi A."/>
            <person name="Satake H."/>
            <person name="Nakayama K."/>
        </authorList>
    </citation>
    <scope>NUCLEOTIDE SEQUENCE</scope>
</reference>